<evidence type="ECO:0000313" key="2">
    <source>
        <dbReference type="Proteomes" id="UP000325081"/>
    </source>
</evidence>
<proteinExistence type="predicted"/>
<sequence length="110" mass="11963">MEAPDFGEFQYFPVNGVGMGALLRTPATTIVTRQTNPRRFPAKRTTEAVQRTGNLMADAALKDGPMALGATGEGPAQDWQRCNDGIGEMEDLEKLTSPSLFAYSREPILT</sequence>
<dbReference type="AlphaFoldDB" id="A0A5A7R5K3"/>
<comment type="caution">
    <text evidence="1">The sequence shown here is derived from an EMBL/GenBank/DDBJ whole genome shotgun (WGS) entry which is preliminary data.</text>
</comment>
<gene>
    <name evidence="1" type="ORF">STAS_30243</name>
</gene>
<name>A0A5A7R5K3_STRAF</name>
<protein>
    <submittedName>
        <fullName evidence="1">Disease resistance protein</fullName>
    </submittedName>
</protein>
<dbReference type="EMBL" id="BKCP01010514">
    <property type="protein sequence ID" value="GER52759.1"/>
    <property type="molecule type" value="Genomic_DNA"/>
</dbReference>
<organism evidence="1 2">
    <name type="scientific">Striga asiatica</name>
    <name type="common">Asiatic witchweed</name>
    <name type="synonym">Buchnera asiatica</name>
    <dbReference type="NCBI Taxonomy" id="4170"/>
    <lineage>
        <taxon>Eukaryota</taxon>
        <taxon>Viridiplantae</taxon>
        <taxon>Streptophyta</taxon>
        <taxon>Embryophyta</taxon>
        <taxon>Tracheophyta</taxon>
        <taxon>Spermatophyta</taxon>
        <taxon>Magnoliopsida</taxon>
        <taxon>eudicotyledons</taxon>
        <taxon>Gunneridae</taxon>
        <taxon>Pentapetalae</taxon>
        <taxon>asterids</taxon>
        <taxon>lamiids</taxon>
        <taxon>Lamiales</taxon>
        <taxon>Orobanchaceae</taxon>
        <taxon>Buchnereae</taxon>
        <taxon>Striga</taxon>
    </lineage>
</organism>
<keyword evidence="2" id="KW-1185">Reference proteome</keyword>
<accession>A0A5A7R5K3</accession>
<evidence type="ECO:0000313" key="1">
    <source>
        <dbReference type="EMBL" id="GER52759.1"/>
    </source>
</evidence>
<dbReference type="Proteomes" id="UP000325081">
    <property type="component" value="Unassembled WGS sequence"/>
</dbReference>
<reference evidence="2" key="1">
    <citation type="journal article" date="2019" name="Curr. Biol.">
        <title>Genome Sequence of Striga asiatica Provides Insight into the Evolution of Plant Parasitism.</title>
        <authorList>
            <person name="Yoshida S."/>
            <person name="Kim S."/>
            <person name="Wafula E.K."/>
            <person name="Tanskanen J."/>
            <person name="Kim Y.M."/>
            <person name="Honaas L."/>
            <person name="Yang Z."/>
            <person name="Spallek T."/>
            <person name="Conn C.E."/>
            <person name="Ichihashi Y."/>
            <person name="Cheong K."/>
            <person name="Cui S."/>
            <person name="Der J.P."/>
            <person name="Gundlach H."/>
            <person name="Jiao Y."/>
            <person name="Hori C."/>
            <person name="Ishida J.K."/>
            <person name="Kasahara H."/>
            <person name="Kiba T."/>
            <person name="Kim M.S."/>
            <person name="Koo N."/>
            <person name="Laohavisit A."/>
            <person name="Lee Y.H."/>
            <person name="Lumba S."/>
            <person name="McCourt P."/>
            <person name="Mortimer J.C."/>
            <person name="Mutuku J.M."/>
            <person name="Nomura T."/>
            <person name="Sasaki-Sekimoto Y."/>
            <person name="Seto Y."/>
            <person name="Wang Y."/>
            <person name="Wakatake T."/>
            <person name="Sakakibara H."/>
            <person name="Demura T."/>
            <person name="Yamaguchi S."/>
            <person name="Yoneyama K."/>
            <person name="Manabe R.I."/>
            <person name="Nelson D.C."/>
            <person name="Schulman A.H."/>
            <person name="Timko M.P."/>
            <person name="dePamphilis C.W."/>
            <person name="Choi D."/>
            <person name="Shirasu K."/>
        </authorList>
    </citation>
    <scope>NUCLEOTIDE SEQUENCE [LARGE SCALE GENOMIC DNA]</scope>
    <source>
        <strain evidence="2">cv. UVA1</strain>
    </source>
</reference>